<dbReference type="HOGENOM" id="CLU_1943916_0_0_2"/>
<feature type="compositionally biased region" description="Basic and acidic residues" evidence="1">
    <location>
        <begin position="1"/>
        <end position="33"/>
    </location>
</feature>
<keyword evidence="2" id="KW-0614">Plasmid</keyword>
<evidence type="ECO:0000256" key="1">
    <source>
        <dbReference type="SAM" id="MobiDB-lite"/>
    </source>
</evidence>
<dbReference type="RefSeq" id="WP_015323209.1">
    <property type="nucleotide sequence ID" value="NC_019975.1"/>
</dbReference>
<feature type="region of interest" description="Disordered" evidence="1">
    <location>
        <begin position="1"/>
        <end position="51"/>
    </location>
</feature>
<keyword evidence="3" id="KW-1185">Reference proteome</keyword>
<dbReference type="AlphaFoldDB" id="L0K6N9"/>
<sequence>MADDSRADALRAKIDRLEDRTPEYVENELKPELESLTGESSSDAASGESQPEIVDALAGEYDVQDLNDPAFIDSEIETLRTRRDAMSDRCPDHAETLSQRVDALESVKPAAENEYVETDSWDALVDYSK</sequence>
<dbReference type="KEGG" id="nou:Natoc_4358"/>
<name>L0K6N9_9EURY</name>
<dbReference type="GeneID" id="14405787"/>
<proteinExistence type="predicted"/>
<reference evidence="2 3" key="1">
    <citation type="submission" date="2012-11" db="EMBL/GenBank/DDBJ databases">
        <title>FINISHED of Natronococcus occultus SP4, DSM 3396.</title>
        <authorList>
            <consortium name="DOE Joint Genome Institute"/>
            <person name="Eisen J."/>
            <person name="Huntemann M."/>
            <person name="Wei C.-L."/>
            <person name="Han J."/>
            <person name="Detter J.C."/>
            <person name="Han C."/>
            <person name="Tapia R."/>
            <person name="Chen A."/>
            <person name="Kyrpides N."/>
            <person name="Mavromatis K."/>
            <person name="Markowitz V."/>
            <person name="Szeto E."/>
            <person name="Ivanova N."/>
            <person name="Mikhailova N."/>
            <person name="Ovchinnikova G."/>
            <person name="Pagani I."/>
            <person name="Pati A."/>
            <person name="Goodwin L."/>
            <person name="Nordberg H.P."/>
            <person name="Cantor M.N."/>
            <person name="Hua S.X."/>
            <person name="Woyke T."/>
            <person name="Eisen J."/>
            <person name="Klenk H.-P."/>
            <person name="Klenk H.-P."/>
        </authorList>
    </citation>
    <scope>NUCLEOTIDE SEQUENCE [LARGE SCALE GENOMIC DNA]</scope>
    <source>
        <strain evidence="2 3">SP4</strain>
        <plasmid evidence="3">Plasmid 1</plasmid>
    </source>
</reference>
<accession>L0K6N9</accession>
<evidence type="ECO:0000313" key="3">
    <source>
        <dbReference type="Proteomes" id="UP000010878"/>
    </source>
</evidence>
<dbReference type="EMBL" id="CP003930">
    <property type="protein sequence ID" value="AGB39778.1"/>
    <property type="molecule type" value="Genomic_DNA"/>
</dbReference>
<dbReference type="Proteomes" id="UP000010878">
    <property type="component" value="Plasmid 1"/>
</dbReference>
<gene>
    <name evidence="2" type="ORF">Natoc_4358</name>
</gene>
<geneLocation type="plasmid" evidence="2">
    <name>1</name>
</geneLocation>
<protein>
    <submittedName>
        <fullName evidence="2">Uncharacterized protein</fullName>
    </submittedName>
</protein>
<evidence type="ECO:0000313" key="2">
    <source>
        <dbReference type="EMBL" id="AGB39778.1"/>
    </source>
</evidence>
<organism evidence="2 3">
    <name type="scientific">Natronococcus occultus SP4</name>
    <dbReference type="NCBI Taxonomy" id="694430"/>
    <lineage>
        <taxon>Archaea</taxon>
        <taxon>Methanobacteriati</taxon>
        <taxon>Methanobacteriota</taxon>
        <taxon>Stenosarchaea group</taxon>
        <taxon>Halobacteria</taxon>
        <taxon>Halobacteriales</taxon>
        <taxon>Natrialbaceae</taxon>
        <taxon>Natronococcus</taxon>
    </lineage>
</organism>
<feature type="compositionally biased region" description="Low complexity" evidence="1">
    <location>
        <begin position="38"/>
        <end position="49"/>
    </location>
</feature>